<accession>A0ABV7D7U0</accession>
<dbReference type="Pfam" id="PF00353">
    <property type="entry name" value="HemolysinCabind"/>
    <property type="match status" value="7"/>
</dbReference>
<evidence type="ECO:0000256" key="3">
    <source>
        <dbReference type="ARBA" id="ARBA00022525"/>
    </source>
</evidence>
<reference evidence="10" key="1">
    <citation type="journal article" date="2019" name="Int. J. Syst. Evol. Microbiol.">
        <title>The Global Catalogue of Microorganisms (GCM) 10K type strain sequencing project: providing services to taxonomists for standard genome sequencing and annotation.</title>
        <authorList>
            <consortium name="The Broad Institute Genomics Platform"/>
            <consortium name="The Broad Institute Genome Sequencing Center for Infectious Disease"/>
            <person name="Wu L."/>
            <person name="Ma J."/>
        </authorList>
    </citation>
    <scope>NUCLEOTIDE SEQUENCE [LARGE SCALE GENOMIC DNA]</scope>
    <source>
        <strain evidence="10">KCTC 62164</strain>
    </source>
</reference>
<evidence type="ECO:0000256" key="5">
    <source>
        <dbReference type="ARBA" id="ARBA00022737"/>
    </source>
</evidence>
<dbReference type="Proteomes" id="UP001595444">
    <property type="component" value="Unassembled WGS sequence"/>
</dbReference>
<evidence type="ECO:0000256" key="4">
    <source>
        <dbReference type="ARBA" id="ARBA00022656"/>
    </source>
</evidence>
<gene>
    <name evidence="9" type="ORF">ACFOKA_15295</name>
</gene>
<dbReference type="SUPFAM" id="SSF51120">
    <property type="entry name" value="beta-Roll"/>
    <property type="match status" value="2"/>
</dbReference>
<dbReference type="PRINTS" id="PR00313">
    <property type="entry name" value="CABNDNGRPT"/>
</dbReference>
<dbReference type="PROSITE" id="PS00330">
    <property type="entry name" value="HEMOLYSIN_CALCIUM"/>
    <property type="match status" value="1"/>
</dbReference>
<dbReference type="PRINTS" id="PR01488">
    <property type="entry name" value="RTXTOXINA"/>
</dbReference>
<dbReference type="InterPro" id="IPR003995">
    <property type="entry name" value="RTX_toxin_determinant-A"/>
</dbReference>
<name>A0ABV7D7U0_9PROT</name>
<dbReference type="EMBL" id="JBHRSL010000018">
    <property type="protein sequence ID" value="MFC3053269.1"/>
    <property type="molecule type" value="Genomic_DNA"/>
</dbReference>
<dbReference type="InterPro" id="IPR001343">
    <property type="entry name" value="Hemolysn_Ca-bd"/>
</dbReference>
<evidence type="ECO:0000256" key="6">
    <source>
        <dbReference type="ARBA" id="ARBA00023026"/>
    </source>
</evidence>
<dbReference type="InterPro" id="IPR018511">
    <property type="entry name" value="Hemolysin-typ_Ca-bd_CS"/>
</dbReference>
<dbReference type="RefSeq" id="WP_194214576.1">
    <property type="nucleotide sequence ID" value="NZ_CP061205.1"/>
</dbReference>
<dbReference type="Gene3D" id="2.160.20.160">
    <property type="match status" value="1"/>
</dbReference>
<organism evidence="9 10">
    <name type="scientific">Kordiimonas pumila</name>
    <dbReference type="NCBI Taxonomy" id="2161677"/>
    <lineage>
        <taxon>Bacteria</taxon>
        <taxon>Pseudomonadati</taxon>
        <taxon>Pseudomonadota</taxon>
        <taxon>Alphaproteobacteria</taxon>
        <taxon>Kordiimonadales</taxon>
        <taxon>Kordiimonadaceae</taxon>
        <taxon>Kordiimonas</taxon>
    </lineage>
</organism>
<keyword evidence="4" id="KW-0800">Toxin</keyword>
<keyword evidence="5" id="KW-0677">Repeat</keyword>
<dbReference type="InterPro" id="IPR011049">
    <property type="entry name" value="Serralysin-like_metalloprot_C"/>
</dbReference>
<evidence type="ECO:0000256" key="8">
    <source>
        <dbReference type="SAM" id="MobiDB-lite"/>
    </source>
</evidence>
<evidence type="ECO:0000313" key="10">
    <source>
        <dbReference type="Proteomes" id="UP001595444"/>
    </source>
</evidence>
<dbReference type="InterPro" id="IPR050557">
    <property type="entry name" value="RTX_toxin/Mannuronan_C5-epim"/>
</dbReference>
<keyword evidence="6" id="KW-0843">Virulence</keyword>
<protein>
    <submittedName>
        <fullName evidence="9">Calcium-binding protein</fullName>
    </submittedName>
</protein>
<comment type="subcellular location">
    <subcellularLocation>
        <location evidence="1">Membrane</location>
    </subcellularLocation>
    <subcellularLocation>
        <location evidence="2">Secreted</location>
    </subcellularLocation>
</comment>
<sequence length="876" mass="88184">MSQVSQGDTVTIDGVETNGYSSGNTNDITIIVTSSGQVSKPEGNVIEQLSSGIIENDGTISIISQKVFDVAVGIWEQGRPFTVLNTGSVSATALGTSATAIGMVLHQDGEAINQGTITSSSFYESIGVWIKGQERWDVTVFTNEGRVEAVGGSNAIGIKADSVEFTNQASGQIISSGVGAYFGPEIYSSGAEIIFVNHGLIEGDAGAVQINETFYSFLNTGTLRSTEDGGFTVSFGMGGSFYPVRNEGLIEAQGANASAVITSDNTASVFFMENSGTIRSTEAAIQGRLGDTQITNTGLIEGNILLGGGRDLLDLRQGQVEGNVDLGGGDDRLLFSGTSDVSGSFDAGAGVDQLSITSGLSSGTVIFDADVFKGFERISFLGAGTTIIHGTLVLSSMDMGGYFYGDEETPGLFSLEDAHITVSSSGFSTVQRLDLDTKSTISTFDERGVQVSITDTLNNQGSIIGSSIALRQYGGTLENSGLIRGVDIAVTIGYGSIVLVHNTGVIQGDIAFYGGSENDTLLSSDGVVIGRVEGHDGDDKLILGSGNDMILGGNGSDTIVGNAGNDILDGGAGDDVLRGNAGDDVSIGGAGADALWAGSGDAGYDFGAGGAGADTLGGAAGNDFLVGGGINDGSTIHYSSVNDSSDDGSDVLYGGSGNDTLIGGGWDDSAVSDNGLFDAGEEITTGTDADQIWSGSGDDLVYGAGGADVLGGGEGNDSLYGAGGNDTVYGGPGDGQDSVDGGSGNDLVYTGAGNDTIAGGSGNDELYSGGGVDVVDGGVGSDTLFGGGGNDQFTGGSGSDTFYFASGHEDDTVTDFSVSDDILGLVNTVTDFQSAADVQAAATNSGGNVIIDLGGGGSVTLNGLSVNDLANITYEF</sequence>
<comment type="caution">
    <text evidence="9">The sequence shown here is derived from an EMBL/GenBank/DDBJ whole genome shotgun (WGS) entry which is preliminary data.</text>
</comment>
<keyword evidence="7" id="KW-0472">Membrane</keyword>
<dbReference type="Gene3D" id="2.150.10.10">
    <property type="entry name" value="Serralysin-like metalloprotease, C-terminal"/>
    <property type="match status" value="3"/>
</dbReference>
<evidence type="ECO:0000256" key="7">
    <source>
        <dbReference type="ARBA" id="ARBA00023136"/>
    </source>
</evidence>
<dbReference type="PANTHER" id="PTHR38340">
    <property type="entry name" value="S-LAYER PROTEIN"/>
    <property type="match status" value="1"/>
</dbReference>
<keyword evidence="10" id="KW-1185">Reference proteome</keyword>
<keyword evidence="3" id="KW-0964">Secreted</keyword>
<evidence type="ECO:0000256" key="1">
    <source>
        <dbReference type="ARBA" id="ARBA00004370"/>
    </source>
</evidence>
<dbReference type="PANTHER" id="PTHR38340:SF1">
    <property type="entry name" value="S-LAYER PROTEIN"/>
    <property type="match status" value="1"/>
</dbReference>
<feature type="region of interest" description="Disordered" evidence="8">
    <location>
        <begin position="723"/>
        <end position="744"/>
    </location>
</feature>
<proteinExistence type="predicted"/>
<evidence type="ECO:0000256" key="2">
    <source>
        <dbReference type="ARBA" id="ARBA00004613"/>
    </source>
</evidence>
<evidence type="ECO:0000313" key="9">
    <source>
        <dbReference type="EMBL" id="MFC3053269.1"/>
    </source>
</evidence>